<name>A0A4Y2CTX8_ARAVE</name>
<keyword evidence="3" id="KW-1185">Reference proteome</keyword>
<feature type="region of interest" description="Disordered" evidence="1">
    <location>
        <begin position="61"/>
        <end position="100"/>
    </location>
</feature>
<feature type="compositionally biased region" description="Basic and acidic residues" evidence="1">
    <location>
        <begin position="88"/>
        <end position="100"/>
    </location>
</feature>
<evidence type="ECO:0000313" key="2">
    <source>
        <dbReference type="EMBL" id="GBM07569.1"/>
    </source>
</evidence>
<dbReference type="Gene3D" id="2.40.70.10">
    <property type="entry name" value="Acid Proteases"/>
    <property type="match status" value="1"/>
</dbReference>
<dbReference type="InterPro" id="IPR021109">
    <property type="entry name" value="Peptidase_aspartic_dom_sf"/>
</dbReference>
<reference evidence="2 3" key="1">
    <citation type="journal article" date="2019" name="Sci. Rep.">
        <title>Orb-weaving spider Araneus ventricosus genome elucidates the spidroin gene catalogue.</title>
        <authorList>
            <person name="Kono N."/>
            <person name="Nakamura H."/>
            <person name="Ohtoshi R."/>
            <person name="Moran D.A.P."/>
            <person name="Shinohara A."/>
            <person name="Yoshida Y."/>
            <person name="Fujiwara M."/>
            <person name="Mori M."/>
            <person name="Tomita M."/>
            <person name="Arakawa K."/>
        </authorList>
    </citation>
    <scope>NUCLEOTIDE SEQUENCE [LARGE SCALE GENOMIC DNA]</scope>
</reference>
<dbReference type="AlphaFoldDB" id="A0A4Y2CTX8"/>
<evidence type="ECO:0000256" key="1">
    <source>
        <dbReference type="SAM" id="MobiDB-lite"/>
    </source>
</evidence>
<protein>
    <submittedName>
        <fullName evidence="2">Uncharacterized protein</fullName>
    </submittedName>
</protein>
<proteinExistence type="predicted"/>
<gene>
    <name evidence="2" type="ORF">AVEN_230010_1</name>
</gene>
<evidence type="ECO:0000313" key="3">
    <source>
        <dbReference type="Proteomes" id="UP000499080"/>
    </source>
</evidence>
<sequence length="211" mass="24314">MLIHTRLKELIIVDQIKRRVPPEVREHYIDEWSQLNNVENLTSKLDDYDAVRIKRDFHTSTTRKGAENRAYPTLNQKRYPEQNPKFSENPKPEEKENRSALKDIRIGDIHGRVCADIGATRSIAGELMFNSLRERGVDFQKMEVTMVLTDGSQTNMEDYTAPVYIDIEGRTVTIEMLALPKAKGNRTLLGTDFLEKSGISCSRPQEQKMIF</sequence>
<comment type="caution">
    <text evidence="2">The sequence shown here is derived from an EMBL/GenBank/DDBJ whole genome shotgun (WGS) entry which is preliminary data.</text>
</comment>
<accession>A0A4Y2CTX8</accession>
<dbReference type="EMBL" id="BGPR01000244">
    <property type="protein sequence ID" value="GBM07569.1"/>
    <property type="molecule type" value="Genomic_DNA"/>
</dbReference>
<dbReference type="Proteomes" id="UP000499080">
    <property type="component" value="Unassembled WGS sequence"/>
</dbReference>
<organism evidence="2 3">
    <name type="scientific">Araneus ventricosus</name>
    <name type="common">Orbweaver spider</name>
    <name type="synonym">Epeira ventricosa</name>
    <dbReference type="NCBI Taxonomy" id="182803"/>
    <lineage>
        <taxon>Eukaryota</taxon>
        <taxon>Metazoa</taxon>
        <taxon>Ecdysozoa</taxon>
        <taxon>Arthropoda</taxon>
        <taxon>Chelicerata</taxon>
        <taxon>Arachnida</taxon>
        <taxon>Araneae</taxon>
        <taxon>Araneomorphae</taxon>
        <taxon>Entelegynae</taxon>
        <taxon>Araneoidea</taxon>
        <taxon>Araneidae</taxon>
        <taxon>Araneus</taxon>
    </lineage>
</organism>